<accession>A0A7S3LWV0</accession>
<sequence length="270" mass="29235">MSTASHPPFPCAGSSLDKLKVMDSSSATTSAELKEYFLDDSTGDLYLYDPQSSLWSLKANVGLKKFRCDPLLSSTRGQGMVTRSIVDRRTGTFYTSSSSSSSTSGGGSSGPSILHPHAFIVHPRTEHLRHWIMQGISMPNAMATGSDAGKGAFVVHGAQRKWDINERGCAELLSSPHSSSSSSSSSRSSKPNSSPPKSDRGRMSSGGKQVQKKWKAIFGLCLGSYQPWYGRSSPLFSAVNERSRCQHHIFVFSQAARDLTKGSADRRALY</sequence>
<evidence type="ECO:0000313" key="2">
    <source>
        <dbReference type="EMBL" id="CAE0268987.1"/>
    </source>
</evidence>
<gene>
    <name evidence="2" type="ORF">PBIL07802_LOCUS31340</name>
</gene>
<name>A0A7S3LWV0_9EUKA</name>
<feature type="compositionally biased region" description="Low complexity" evidence="1">
    <location>
        <begin position="174"/>
        <end position="196"/>
    </location>
</feature>
<proteinExistence type="predicted"/>
<feature type="region of interest" description="Disordered" evidence="1">
    <location>
        <begin position="172"/>
        <end position="210"/>
    </location>
</feature>
<reference evidence="2" key="1">
    <citation type="submission" date="2021-01" db="EMBL/GenBank/DDBJ databases">
        <authorList>
            <person name="Corre E."/>
            <person name="Pelletier E."/>
            <person name="Niang G."/>
            <person name="Scheremetjew M."/>
            <person name="Finn R."/>
            <person name="Kale V."/>
            <person name="Holt S."/>
            <person name="Cochrane G."/>
            <person name="Meng A."/>
            <person name="Brown T."/>
            <person name="Cohen L."/>
        </authorList>
    </citation>
    <scope>NUCLEOTIDE SEQUENCE</scope>
    <source>
        <strain evidence="2">NIES-2562</strain>
    </source>
</reference>
<feature type="compositionally biased region" description="Low complexity" evidence="1">
    <location>
        <begin position="93"/>
        <end position="103"/>
    </location>
</feature>
<dbReference type="EMBL" id="HBIB01047630">
    <property type="protein sequence ID" value="CAE0268987.1"/>
    <property type="molecule type" value="Transcribed_RNA"/>
</dbReference>
<feature type="region of interest" description="Disordered" evidence="1">
    <location>
        <begin position="93"/>
        <end position="115"/>
    </location>
</feature>
<organism evidence="2">
    <name type="scientific">Palpitomonas bilix</name>
    <dbReference type="NCBI Taxonomy" id="652834"/>
    <lineage>
        <taxon>Eukaryota</taxon>
        <taxon>Eukaryota incertae sedis</taxon>
    </lineage>
</organism>
<protein>
    <submittedName>
        <fullName evidence="2">Uncharacterized protein</fullName>
    </submittedName>
</protein>
<evidence type="ECO:0000256" key="1">
    <source>
        <dbReference type="SAM" id="MobiDB-lite"/>
    </source>
</evidence>
<dbReference type="AlphaFoldDB" id="A0A7S3LWV0"/>